<comment type="caution">
    <text evidence="1">The sequence shown here is derived from an EMBL/GenBank/DDBJ whole genome shotgun (WGS) entry which is preliminary data.</text>
</comment>
<evidence type="ECO:0000313" key="2">
    <source>
        <dbReference type="Proteomes" id="UP000094291"/>
    </source>
</evidence>
<sequence length="146" mass="16164">MTASLGGRLGLVVILCWGVMACASIHDKAVTGTWSWSGQDYAGGQLRLDQQGDDVIFRLEAFRGGPSYNSGLMEGRFTLKDQQGVYEMEDYGKCRVTFRFKDEVVLVEQQGTSAACGLGMGVYTDGRYRRQSATAPDFDDERWVPQ</sequence>
<dbReference type="OrthoDB" id="5957809at2"/>
<dbReference type="EMBL" id="MDTQ01000001">
    <property type="protein sequence ID" value="ODC02647.1"/>
    <property type="molecule type" value="Genomic_DNA"/>
</dbReference>
<dbReference type="RefSeq" id="WP_068997037.1">
    <property type="nucleotide sequence ID" value="NZ_MDTQ01000001.1"/>
</dbReference>
<reference evidence="1 2" key="1">
    <citation type="submission" date="2016-08" db="EMBL/GenBank/DDBJ databases">
        <authorList>
            <person name="Seilhamer J.J."/>
        </authorList>
    </citation>
    <scope>NUCLEOTIDE SEQUENCE [LARGE SCALE GENOMIC DNA]</scope>
    <source>
        <strain evidence="1 2">PH27A</strain>
    </source>
</reference>
<name>A0A1E2V6N7_9GAMM</name>
<keyword evidence="2" id="KW-1185">Reference proteome</keyword>
<gene>
    <name evidence="1" type="ORF">BFW38_02900</name>
</gene>
<dbReference type="Proteomes" id="UP000094291">
    <property type="component" value="Unassembled WGS sequence"/>
</dbReference>
<dbReference type="AlphaFoldDB" id="A0A1E2V6N7"/>
<proteinExistence type="predicted"/>
<organism evidence="1 2">
    <name type="scientific">Terasakiispira papahanaumokuakeensis</name>
    <dbReference type="NCBI Taxonomy" id="197479"/>
    <lineage>
        <taxon>Bacteria</taxon>
        <taxon>Pseudomonadati</taxon>
        <taxon>Pseudomonadota</taxon>
        <taxon>Gammaproteobacteria</taxon>
        <taxon>Oceanospirillales</taxon>
        <taxon>Terasakiispira</taxon>
    </lineage>
</organism>
<protein>
    <submittedName>
        <fullName evidence="1">Uncharacterized protein</fullName>
    </submittedName>
</protein>
<evidence type="ECO:0000313" key="1">
    <source>
        <dbReference type="EMBL" id="ODC02647.1"/>
    </source>
</evidence>
<accession>A0A1E2V6N7</accession>